<accession>A0A1B9XZU2</accession>
<dbReference type="GO" id="GO:0008360">
    <property type="term" value="P:regulation of cell shape"/>
    <property type="evidence" value="ECO:0007669"/>
    <property type="project" value="UniProtKB-KW"/>
</dbReference>
<keyword evidence="9 10" id="KW-0961">Cell wall biogenesis/degradation</keyword>
<keyword evidence="1 10" id="KW-0963">Cytoplasm</keyword>
<dbReference type="Proteomes" id="UP000093186">
    <property type="component" value="Unassembled WGS sequence"/>
</dbReference>
<keyword evidence="2 10" id="KW-0436">Ligase</keyword>
<keyword evidence="8 10" id="KW-0131">Cell cycle</keyword>
<dbReference type="UniPathway" id="UPA00219"/>
<dbReference type="SUPFAM" id="SSF63418">
    <property type="entry name" value="MurE/MurF N-terminal domain"/>
    <property type="match status" value="1"/>
</dbReference>
<dbReference type="HAMAP" id="MF_02019">
    <property type="entry name" value="MurF"/>
    <property type="match status" value="1"/>
</dbReference>
<dbReference type="GO" id="GO:0009252">
    <property type="term" value="P:peptidoglycan biosynthetic process"/>
    <property type="evidence" value="ECO:0007669"/>
    <property type="project" value="UniProtKB-UniRule"/>
</dbReference>
<keyword evidence="5 10" id="KW-0067">ATP-binding</keyword>
<dbReference type="EMBL" id="MAKX01000002">
    <property type="protein sequence ID" value="OCK43063.1"/>
    <property type="molecule type" value="Genomic_DNA"/>
</dbReference>
<evidence type="ECO:0000256" key="10">
    <source>
        <dbReference type="HAMAP-Rule" id="MF_02019"/>
    </source>
</evidence>
<protein>
    <recommendedName>
        <fullName evidence="10 11">UDP-N-acetylmuramoyl-tripeptide--D-alanyl-D-alanine ligase</fullName>
        <ecNumber evidence="10 11">6.3.2.10</ecNumber>
    </recommendedName>
    <alternativeName>
        <fullName evidence="10">D-alanyl-D-alanine-adding enzyme</fullName>
    </alternativeName>
</protein>
<comment type="subcellular location">
    <subcellularLocation>
        <location evidence="10 11">Cytoplasm</location>
    </subcellularLocation>
</comment>
<dbReference type="PANTHER" id="PTHR43024">
    <property type="entry name" value="UDP-N-ACETYLMURAMOYL-TRIPEPTIDE--D-ALANYL-D-ALANINE LIGASE"/>
    <property type="match status" value="1"/>
</dbReference>
<feature type="binding site" evidence="10">
    <location>
        <begin position="97"/>
        <end position="103"/>
    </location>
    <ligand>
        <name>ATP</name>
        <dbReference type="ChEBI" id="CHEBI:30616"/>
    </ligand>
</feature>
<evidence type="ECO:0000256" key="5">
    <source>
        <dbReference type="ARBA" id="ARBA00022840"/>
    </source>
</evidence>
<keyword evidence="3 10" id="KW-0132">Cell division</keyword>
<evidence type="ECO:0000259" key="13">
    <source>
        <dbReference type="Pfam" id="PF08245"/>
    </source>
</evidence>
<comment type="pathway">
    <text evidence="10 11">Cell wall biogenesis; peptidoglycan biosynthesis.</text>
</comment>
<organism evidence="14 15">
    <name type="scientific">Tenacibaculum soleae</name>
    <dbReference type="NCBI Taxonomy" id="447689"/>
    <lineage>
        <taxon>Bacteria</taxon>
        <taxon>Pseudomonadati</taxon>
        <taxon>Bacteroidota</taxon>
        <taxon>Flavobacteriia</taxon>
        <taxon>Flavobacteriales</taxon>
        <taxon>Flavobacteriaceae</taxon>
        <taxon>Tenacibaculum</taxon>
    </lineage>
</organism>
<dbReference type="AlphaFoldDB" id="A0A1B9XZU2"/>
<dbReference type="GO" id="GO:0008766">
    <property type="term" value="F:UDP-N-acetylmuramoylalanyl-D-glutamyl-2,6-diaminopimelate-D-alanyl-D-alanine ligase activity"/>
    <property type="evidence" value="ECO:0007669"/>
    <property type="project" value="RHEA"/>
</dbReference>
<dbReference type="Pfam" id="PF08245">
    <property type="entry name" value="Mur_ligase_M"/>
    <property type="match status" value="1"/>
</dbReference>
<evidence type="ECO:0000256" key="4">
    <source>
        <dbReference type="ARBA" id="ARBA00022741"/>
    </source>
</evidence>
<dbReference type="GO" id="GO:0051301">
    <property type="term" value="P:cell division"/>
    <property type="evidence" value="ECO:0007669"/>
    <property type="project" value="UniProtKB-KW"/>
</dbReference>
<dbReference type="GO" id="GO:0071555">
    <property type="term" value="P:cell wall organization"/>
    <property type="evidence" value="ECO:0007669"/>
    <property type="project" value="UniProtKB-KW"/>
</dbReference>
<evidence type="ECO:0000256" key="7">
    <source>
        <dbReference type="ARBA" id="ARBA00022984"/>
    </source>
</evidence>
<evidence type="ECO:0000256" key="1">
    <source>
        <dbReference type="ARBA" id="ARBA00022490"/>
    </source>
</evidence>
<evidence type="ECO:0000256" key="9">
    <source>
        <dbReference type="ARBA" id="ARBA00023316"/>
    </source>
</evidence>
<comment type="caution">
    <text evidence="14">The sequence shown here is derived from an EMBL/GenBank/DDBJ whole genome shotgun (WGS) entry which is preliminary data.</text>
</comment>
<dbReference type="InterPro" id="IPR004101">
    <property type="entry name" value="Mur_ligase_C"/>
</dbReference>
<comment type="similarity">
    <text evidence="10">Belongs to the MurCDEF family. MurF subfamily.</text>
</comment>
<dbReference type="GO" id="GO:0047480">
    <property type="term" value="F:UDP-N-acetylmuramoyl-tripeptide-D-alanyl-D-alanine ligase activity"/>
    <property type="evidence" value="ECO:0007669"/>
    <property type="project" value="UniProtKB-UniRule"/>
</dbReference>
<evidence type="ECO:0000256" key="2">
    <source>
        <dbReference type="ARBA" id="ARBA00022598"/>
    </source>
</evidence>
<dbReference type="InterPro" id="IPR005863">
    <property type="entry name" value="UDP-N-AcMur_synth"/>
</dbReference>
<dbReference type="InterPro" id="IPR051046">
    <property type="entry name" value="MurCDEF_CellWall_CoF430Synth"/>
</dbReference>
<keyword evidence="4 10" id="KW-0547">Nucleotide-binding</keyword>
<evidence type="ECO:0000313" key="14">
    <source>
        <dbReference type="EMBL" id="OCK43063.1"/>
    </source>
</evidence>
<comment type="function">
    <text evidence="10 11">Involved in cell wall formation. Catalyzes the final step in the synthesis of UDP-N-acetylmuramoyl-pentapeptide, the precursor of murein.</text>
</comment>
<dbReference type="Gene3D" id="3.40.1390.10">
    <property type="entry name" value="MurE/MurF, N-terminal domain"/>
    <property type="match status" value="1"/>
</dbReference>
<feature type="domain" description="Mur ligase central" evidence="13">
    <location>
        <begin position="96"/>
        <end position="268"/>
    </location>
</feature>
<dbReference type="STRING" id="447689.BA195_09240"/>
<dbReference type="RefSeq" id="WP_068704714.1">
    <property type="nucleotide sequence ID" value="NZ_JAUOSW010000002.1"/>
</dbReference>
<dbReference type="PANTHER" id="PTHR43024:SF1">
    <property type="entry name" value="UDP-N-ACETYLMURAMOYL-TRIPEPTIDE--D-ALANYL-D-ALANINE LIGASE"/>
    <property type="match status" value="1"/>
</dbReference>
<name>A0A1B9XZU2_9FLAO</name>
<feature type="domain" description="Mur ligase C-terminal" evidence="12">
    <location>
        <begin position="292"/>
        <end position="369"/>
    </location>
</feature>
<keyword evidence="6 10" id="KW-0133">Cell shape</keyword>
<keyword evidence="7 10" id="KW-0573">Peptidoglycan synthesis</keyword>
<keyword evidence="15" id="KW-1185">Reference proteome</keyword>
<evidence type="ECO:0000313" key="15">
    <source>
        <dbReference type="Proteomes" id="UP000093186"/>
    </source>
</evidence>
<dbReference type="Gene3D" id="3.90.190.20">
    <property type="entry name" value="Mur ligase, C-terminal domain"/>
    <property type="match status" value="1"/>
</dbReference>
<dbReference type="InterPro" id="IPR036615">
    <property type="entry name" value="Mur_ligase_C_dom_sf"/>
</dbReference>
<sequence length="417" mass="47097">MEIVDLYKLYMQHGLVDTDTRNIRRNTIFFALKGENFNGNKFAEEALLKGAAYAIIDEIEYVSSKRTILVDNVLKTLQKLATYHRNMLRIPIVSLTGSNGKTTTKELIKAVLSSQYKITATKGNLNNHIGVPLTLLSMTDKTEIGIVEMGANHPKEIAFLSEVSNPDFGYITNFGSAHLEGFGSIEGVVKAKSELYDFLIINGKKIFVNPKDPIQIEKTKNANTIFFNKSIVFDEVNPFVKLFFKNTEIQSNLIGEYNFFNLAAAITIGDYFKINKKYIKESIENYIPSNNRSQLIKTKKNRIILDAYNANPTSMRAALKSFDNINSKNKTIILGDMFELGDYSNKEHQSIVDLTMNSKLNNLFFVGANFNKTTTNHYKFINIEALKKYLLNNPIKDSLILVKGSRGMALEQILDVC</sequence>
<dbReference type="OrthoDB" id="9801978at2"/>
<dbReference type="SUPFAM" id="SSF53244">
    <property type="entry name" value="MurD-like peptide ligases, peptide-binding domain"/>
    <property type="match status" value="1"/>
</dbReference>
<dbReference type="SUPFAM" id="SSF53623">
    <property type="entry name" value="MurD-like peptide ligases, catalytic domain"/>
    <property type="match status" value="1"/>
</dbReference>
<comment type="catalytic activity">
    <reaction evidence="10 11">
        <text>D-alanyl-D-alanine + UDP-N-acetyl-alpha-D-muramoyl-L-alanyl-gamma-D-glutamyl-meso-2,6-diaminopimelate + ATP = UDP-N-acetyl-alpha-D-muramoyl-L-alanyl-gamma-D-glutamyl-meso-2,6-diaminopimeloyl-D-alanyl-D-alanine + ADP + phosphate + H(+)</text>
        <dbReference type="Rhea" id="RHEA:28374"/>
        <dbReference type="ChEBI" id="CHEBI:15378"/>
        <dbReference type="ChEBI" id="CHEBI:30616"/>
        <dbReference type="ChEBI" id="CHEBI:43474"/>
        <dbReference type="ChEBI" id="CHEBI:57822"/>
        <dbReference type="ChEBI" id="CHEBI:61386"/>
        <dbReference type="ChEBI" id="CHEBI:83905"/>
        <dbReference type="ChEBI" id="CHEBI:456216"/>
        <dbReference type="EC" id="6.3.2.10"/>
    </reaction>
</comment>
<evidence type="ECO:0000256" key="6">
    <source>
        <dbReference type="ARBA" id="ARBA00022960"/>
    </source>
</evidence>
<dbReference type="GO" id="GO:0005524">
    <property type="term" value="F:ATP binding"/>
    <property type="evidence" value="ECO:0007669"/>
    <property type="project" value="UniProtKB-UniRule"/>
</dbReference>
<dbReference type="GO" id="GO:0005737">
    <property type="term" value="C:cytoplasm"/>
    <property type="evidence" value="ECO:0007669"/>
    <property type="project" value="UniProtKB-SubCell"/>
</dbReference>
<evidence type="ECO:0000256" key="11">
    <source>
        <dbReference type="RuleBase" id="RU004136"/>
    </source>
</evidence>
<evidence type="ECO:0000259" key="12">
    <source>
        <dbReference type="Pfam" id="PF02875"/>
    </source>
</evidence>
<dbReference type="InterPro" id="IPR035911">
    <property type="entry name" value="MurE/MurF_N"/>
</dbReference>
<gene>
    <name evidence="10" type="primary">murF</name>
    <name evidence="14" type="ORF">BA195_09240</name>
</gene>
<evidence type="ECO:0000256" key="8">
    <source>
        <dbReference type="ARBA" id="ARBA00023306"/>
    </source>
</evidence>
<dbReference type="InterPro" id="IPR013221">
    <property type="entry name" value="Mur_ligase_cen"/>
</dbReference>
<dbReference type="EC" id="6.3.2.10" evidence="10 11"/>
<proteinExistence type="inferred from homology"/>
<dbReference type="Pfam" id="PF02875">
    <property type="entry name" value="Mur_ligase_C"/>
    <property type="match status" value="1"/>
</dbReference>
<dbReference type="NCBIfam" id="TIGR01143">
    <property type="entry name" value="murF"/>
    <property type="match status" value="1"/>
</dbReference>
<dbReference type="Gene3D" id="3.40.1190.10">
    <property type="entry name" value="Mur-like, catalytic domain"/>
    <property type="match status" value="1"/>
</dbReference>
<reference evidence="14 15" key="1">
    <citation type="submission" date="2016-06" db="EMBL/GenBank/DDBJ databases">
        <title>Draft Genome Sequence of Tenacibaculum soleae UCD-KL19.</title>
        <authorList>
            <person name="Eisen J.A."/>
            <person name="Coil D.A."/>
            <person name="Lujan K.M."/>
        </authorList>
    </citation>
    <scope>NUCLEOTIDE SEQUENCE [LARGE SCALE GENOMIC DNA]</scope>
    <source>
        <strain evidence="14 15">UCD-KL19</strain>
    </source>
</reference>
<evidence type="ECO:0000256" key="3">
    <source>
        <dbReference type="ARBA" id="ARBA00022618"/>
    </source>
</evidence>
<dbReference type="InterPro" id="IPR036565">
    <property type="entry name" value="Mur-like_cat_sf"/>
</dbReference>